<accession>A0A382ST95</accession>
<keyword evidence="1" id="KW-0472">Membrane</keyword>
<reference evidence="2" key="1">
    <citation type="submission" date="2018-05" db="EMBL/GenBank/DDBJ databases">
        <authorList>
            <person name="Lanie J.A."/>
            <person name="Ng W.-L."/>
            <person name="Kazmierczak K.M."/>
            <person name="Andrzejewski T.M."/>
            <person name="Davidsen T.M."/>
            <person name="Wayne K.J."/>
            <person name="Tettelin H."/>
            <person name="Glass J.I."/>
            <person name="Rusch D."/>
            <person name="Podicherti R."/>
            <person name="Tsui H.-C.T."/>
            <person name="Winkler M.E."/>
        </authorList>
    </citation>
    <scope>NUCLEOTIDE SEQUENCE</scope>
</reference>
<gene>
    <name evidence="2" type="ORF">METZ01_LOCUS365281</name>
</gene>
<proteinExistence type="predicted"/>
<evidence type="ECO:0000313" key="2">
    <source>
        <dbReference type="EMBL" id="SVD12427.1"/>
    </source>
</evidence>
<protein>
    <submittedName>
        <fullName evidence="2">Uncharacterized protein</fullName>
    </submittedName>
</protein>
<keyword evidence="1" id="KW-1133">Transmembrane helix</keyword>
<feature type="transmembrane region" description="Helical" evidence="1">
    <location>
        <begin position="81"/>
        <end position="98"/>
    </location>
</feature>
<dbReference type="AlphaFoldDB" id="A0A382ST95"/>
<name>A0A382ST95_9ZZZZ</name>
<evidence type="ECO:0000256" key="1">
    <source>
        <dbReference type="SAM" id="Phobius"/>
    </source>
</evidence>
<sequence>MKIVERTYERTIEAGRDVVWWNYWDMEHFVFVHDSYVTNRALYEDEKSAVLELGFKIPLFSFMTSNSLTYMMLVDEDTHKVFNIGLFGILSITTIKVFKETDRRTRITMNYQFLLEGWRVLLAPLMGHMMGKWNERVWIEDVPLKLRRQKAIDVGFVDFVGLPKKISDRVPRDYRFKVPMRRPKDSPVNEHLNKFDLKSRFK</sequence>
<dbReference type="EMBL" id="UINC01130994">
    <property type="protein sequence ID" value="SVD12427.1"/>
    <property type="molecule type" value="Genomic_DNA"/>
</dbReference>
<keyword evidence="1" id="KW-0812">Transmembrane</keyword>
<organism evidence="2">
    <name type="scientific">marine metagenome</name>
    <dbReference type="NCBI Taxonomy" id="408172"/>
    <lineage>
        <taxon>unclassified sequences</taxon>
        <taxon>metagenomes</taxon>
        <taxon>ecological metagenomes</taxon>
    </lineage>
</organism>